<dbReference type="Gene3D" id="3.30.750.24">
    <property type="entry name" value="STAS domain"/>
    <property type="match status" value="1"/>
</dbReference>
<dbReference type="GO" id="GO:0004049">
    <property type="term" value="F:anthranilate synthase activity"/>
    <property type="evidence" value="ECO:0007669"/>
    <property type="project" value="UniProtKB-EC"/>
</dbReference>
<dbReference type="PROSITE" id="PS50801">
    <property type="entry name" value="STAS"/>
    <property type="match status" value="1"/>
</dbReference>
<dbReference type="EMBL" id="CAJMWY010001744">
    <property type="protein sequence ID" value="CAE6474456.1"/>
    <property type="molecule type" value="Genomic_DNA"/>
</dbReference>
<dbReference type="Gene3D" id="3.40.50.880">
    <property type="match status" value="1"/>
</dbReference>
<dbReference type="GO" id="GO:0055085">
    <property type="term" value="P:transmembrane transport"/>
    <property type="evidence" value="ECO:0007669"/>
    <property type="project" value="InterPro"/>
</dbReference>
<keyword evidence="13 24" id="KW-0812">Transmembrane</keyword>
<dbReference type="InterPro" id="IPR036513">
    <property type="entry name" value="STAS_dom_sf"/>
</dbReference>
<evidence type="ECO:0000256" key="17">
    <source>
        <dbReference type="ARBA" id="ARBA00023136"/>
    </source>
</evidence>
<evidence type="ECO:0000313" key="27">
    <source>
        <dbReference type="Proteomes" id="UP000663861"/>
    </source>
</evidence>
<evidence type="ECO:0000256" key="3">
    <source>
        <dbReference type="ARBA" id="ARBA00003272"/>
    </source>
</evidence>
<feature type="transmembrane region" description="Helical" evidence="24">
    <location>
        <begin position="143"/>
        <end position="162"/>
    </location>
</feature>
<dbReference type="PROSITE" id="PS00614">
    <property type="entry name" value="IGPS"/>
    <property type="match status" value="1"/>
</dbReference>
<dbReference type="PROSITE" id="PS51273">
    <property type="entry name" value="GATASE_TYPE_1"/>
    <property type="match status" value="1"/>
</dbReference>
<keyword evidence="20" id="KW-0456">Lyase</keyword>
<feature type="transmembrane region" description="Helical" evidence="24">
    <location>
        <begin position="317"/>
        <end position="337"/>
    </location>
</feature>
<dbReference type="CDD" id="cd01743">
    <property type="entry name" value="GATase1_Anthranilate_Synthase"/>
    <property type="match status" value="1"/>
</dbReference>
<feature type="transmembrane region" description="Helical" evidence="24">
    <location>
        <begin position="200"/>
        <end position="222"/>
    </location>
</feature>
<keyword evidence="14" id="KW-0822">Tryptophan biosynthesis</keyword>
<dbReference type="InterPro" id="IPR002645">
    <property type="entry name" value="STAS_dom"/>
</dbReference>
<evidence type="ECO:0000256" key="21">
    <source>
        <dbReference type="ARBA" id="ARBA00023268"/>
    </source>
</evidence>
<dbReference type="InterPro" id="IPR011547">
    <property type="entry name" value="SLC26A/SulP_dom"/>
</dbReference>
<feature type="domain" description="STAS" evidence="25">
    <location>
        <begin position="558"/>
        <end position="684"/>
    </location>
</feature>
<feature type="transmembrane region" description="Helical" evidence="24">
    <location>
        <begin position="110"/>
        <end position="131"/>
    </location>
</feature>
<dbReference type="CDD" id="cd07042">
    <property type="entry name" value="STAS_SulP_like_sulfate_transporter"/>
    <property type="match status" value="1"/>
</dbReference>
<evidence type="ECO:0000256" key="16">
    <source>
        <dbReference type="ARBA" id="ARBA00022989"/>
    </source>
</evidence>
<evidence type="ECO:0000256" key="11">
    <source>
        <dbReference type="ARBA" id="ARBA00018819"/>
    </source>
</evidence>
<evidence type="ECO:0000256" key="22">
    <source>
        <dbReference type="ARBA" id="ARBA00047683"/>
    </source>
</evidence>
<dbReference type="EC" id="4.1.1.48" evidence="9"/>
<dbReference type="SUPFAM" id="SSF51366">
    <property type="entry name" value="Ribulose-phoshate binding barrel"/>
    <property type="match status" value="2"/>
</dbReference>
<keyword evidence="17 24" id="KW-0472">Membrane</keyword>
<feature type="transmembrane region" description="Helical" evidence="24">
    <location>
        <begin position="469"/>
        <end position="486"/>
    </location>
</feature>
<dbReference type="Pfam" id="PF00916">
    <property type="entry name" value="Sulfate_transp"/>
    <property type="match status" value="1"/>
</dbReference>
<comment type="catalytic activity">
    <reaction evidence="2">
        <text>1-(2-carboxyphenylamino)-1-deoxy-D-ribulose 5-phosphate + H(+) = (1S,2R)-1-C-(indol-3-yl)glycerol 3-phosphate + CO2 + H2O</text>
        <dbReference type="Rhea" id="RHEA:23476"/>
        <dbReference type="ChEBI" id="CHEBI:15377"/>
        <dbReference type="ChEBI" id="CHEBI:15378"/>
        <dbReference type="ChEBI" id="CHEBI:16526"/>
        <dbReference type="ChEBI" id="CHEBI:58613"/>
        <dbReference type="ChEBI" id="CHEBI:58866"/>
        <dbReference type="EC" id="4.1.1.48"/>
    </reaction>
</comment>
<feature type="compositionally biased region" description="Basic and acidic residues" evidence="23">
    <location>
        <begin position="1400"/>
        <end position="1410"/>
    </location>
</feature>
<evidence type="ECO:0000256" key="23">
    <source>
        <dbReference type="SAM" id="MobiDB-lite"/>
    </source>
</evidence>
<dbReference type="SUPFAM" id="SSF52317">
    <property type="entry name" value="Class I glutamine amidotransferase-like"/>
    <property type="match status" value="1"/>
</dbReference>
<dbReference type="Proteomes" id="UP000663861">
    <property type="component" value="Unassembled WGS sequence"/>
</dbReference>
<feature type="transmembrane region" description="Helical" evidence="24">
    <location>
        <begin position="404"/>
        <end position="424"/>
    </location>
</feature>
<organism evidence="26 27">
    <name type="scientific">Rhizoctonia solani</name>
    <dbReference type="NCBI Taxonomy" id="456999"/>
    <lineage>
        <taxon>Eukaryota</taxon>
        <taxon>Fungi</taxon>
        <taxon>Dikarya</taxon>
        <taxon>Basidiomycota</taxon>
        <taxon>Agaricomycotina</taxon>
        <taxon>Agaricomycetes</taxon>
        <taxon>Cantharellales</taxon>
        <taxon>Ceratobasidiaceae</taxon>
        <taxon>Rhizoctonia</taxon>
    </lineage>
</organism>
<gene>
    <name evidence="26" type="ORF">RDB_LOCUS87929</name>
</gene>
<dbReference type="InterPro" id="IPR013798">
    <property type="entry name" value="Indole-3-glycerol_P_synth_dom"/>
</dbReference>
<dbReference type="GO" id="GO:0004640">
    <property type="term" value="F:phosphoribosylanthranilate isomerase activity"/>
    <property type="evidence" value="ECO:0007669"/>
    <property type="project" value="UniProtKB-EC"/>
</dbReference>
<evidence type="ECO:0000256" key="7">
    <source>
        <dbReference type="ARBA" id="ARBA00004873"/>
    </source>
</evidence>
<dbReference type="InterPro" id="IPR029062">
    <property type="entry name" value="Class_I_gatase-like"/>
</dbReference>
<dbReference type="PANTHER" id="PTHR11814">
    <property type="entry name" value="SULFATE TRANSPORTER"/>
    <property type="match status" value="1"/>
</dbReference>
<sequence>MAHHSRGPTQHDFNTPGQSEPASYSASLVEGERAPLLVPEDLERGGSVQYRYGAPEGSLRERGKAILLQQAGNVKSSYLKDGQHEPLSTWGAFKMRSKYYVPALDWLPNYSLSLFWGDFAAGLTVASLVIPMSMSYASGLARLDPLTGLISAAVPGLIYSLFGSSRQLSVGPEAAISLLVGQAISHILHGDTTDKIPHSMGLAVSTMITFQVGCMSFVLGLLRLGFIDVVLSRALLRGFVTAVALVITVEQLIPMLGLAKLEHSLKPVPVTTVEKFLFIVENAGTHAHGLTTAISFATLVALLGARAIKRRLAKREGWMWVKFIPEVFLAVVIATLLCDKLDWDLRGVDILGSASIKKGAKLVDFPLKHANIKFLKTTTSTAVVVAAKQNAARFGYSISPNRELVALGAGNLVSSFFPGTLPAYGAITRSRLNADIGGRTQMASILNSCFVILAVFFLLPALYYLPRCVLASIVCLVVYGLLAEAPEDVGFYIRMKSWVDLALMTITFIFTLFWSVEVGVVVSITVSLLLVVHKSSKAHIKILGRIPGTDRWRAIDEDPDAIEDIPGLLIVRIREALDFANTGQLKERLRRLELYGPTKAHPSEAPRRNDASVVVFHMSDVETIDASAVQIFKELVEQYRERGVRTFFAHLRHEQREKFEKAEIIEIIGEQHITETVADAMANGGMSTPIVNAASTGSHPEHIDTSVPAVSTPAGDPRSPPLPNPPRSLASDTPIETLMIDNFDSFTWNLYQQLCMLGANVTVLRNNELTPEDFPNLRIRNLIISPGPGHPSTDSGVSNDAIKYFAGRVPVLGVCMGLECMVESYGGSIEYAGEIMHGKTSPIRHDNRGCFRDLPQGIQSTRYHSLSAHRTTLPPSLAITATTAESGVIMGVRHREFTLEAVQYHPESIMSEEGDGLLRNFLDLQGGTWAENPTSKVLDPTLHPFSPDAPHRAPTILDKIYAQRLKDVELAKSTPGTTKEDLQTFLSMQLAPPLVSFVARLKSRAPALMAEIKRASPSKGAIAMHTNAAQQALTYALAGASVISVLTEPTWFKGSLLDMRLAREAVATLTDRPAILRKDFILDEYQICEARLWGADTVLLIVAMLPPDRLRALYLFSLSLGMEPLVEVNNAEEMRTALRLGAKVIGVNNRNLHDFNVDMGTTSRLADMCAESDVVLCALSGINAHADVAMYSGQGVGAVLVGEALMRASDPALFIRELLGLPPALTPRGGATKPLVKICGVRNVEDATVAAEAGADFVGVVLVPKSKRCVDLATAKEISKVLRARRASSTTSELPLSANGVAPTSGALAHPPASNLTAVSWFSTHSRSLPSSRPLLVGVFQDQPLSYVIHACSAAGLDMVQLHGHEPVEWSRWIPVPVIRAFHLRAKDPNAQAQVNGDESEAHDHAKDVDASGPTGLEDIARPGFHRHILLDAIKPGATNKLSGGAGVPVDWDLARAVADAGEIGRGRLPIILAGGLDAGNIREAVEKVAPWAVDVSGGVETDGVKDHAKIREFVKAAKGV</sequence>
<dbReference type="FunFam" id="3.40.50.880:FF:000031">
    <property type="entry name" value="Multifunctional tryptophan biosynthesis protein"/>
    <property type="match status" value="1"/>
</dbReference>
<dbReference type="PRINTS" id="PR00097">
    <property type="entry name" value="ANTSNTHASEII"/>
</dbReference>
<keyword evidence="19" id="KW-0413">Isomerase</keyword>
<keyword evidence="16 24" id="KW-1133">Transmembrane helix</keyword>
<evidence type="ECO:0000256" key="5">
    <source>
        <dbReference type="ARBA" id="ARBA00004664"/>
    </source>
</evidence>
<dbReference type="InterPro" id="IPR001902">
    <property type="entry name" value="SLC26A/SulP_fam"/>
</dbReference>
<dbReference type="PRINTS" id="PR00096">
    <property type="entry name" value="GATASE"/>
</dbReference>
<feature type="compositionally biased region" description="Polar residues" evidence="23">
    <location>
        <begin position="7"/>
        <end position="25"/>
    </location>
</feature>
<keyword evidence="18" id="KW-0057">Aromatic amino acid biosynthesis</keyword>
<dbReference type="InterPro" id="IPR011060">
    <property type="entry name" value="RibuloseP-bd_barrel"/>
</dbReference>
<evidence type="ECO:0000259" key="25">
    <source>
        <dbReference type="PROSITE" id="PS50801"/>
    </source>
</evidence>
<evidence type="ECO:0000256" key="12">
    <source>
        <dbReference type="ARBA" id="ARBA00022605"/>
    </source>
</evidence>
<evidence type="ECO:0000256" key="4">
    <source>
        <dbReference type="ARBA" id="ARBA00004141"/>
    </source>
</evidence>
<evidence type="ECO:0000313" key="26">
    <source>
        <dbReference type="EMBL" id="CAE6474456.1"/>
    </source>
</evidence>
<dbReference type="InterPro" id="IPR017926">
    <property type="entry name" value="GATASE"/>
</dbReference>
<comment type="pathway">
    <text evidence="6">Amino-acid biosynthesis; L-tryptophan biosynthesis; L-tryptophan from chorismate: step 4/5.</text>
</comment>
<protein>
    <recommendedName>
        <fullName evidence="11">Multifunctional tryptophan biosynthesis protein</fullName>
        <ecNumber evidence="9">4.1.1.48</ecNumber>
        <ecNumber evidence="8">4.1.3.27</ecNumber>
        <ecNumber evidence="10">5.3.1.24</ecNumber>
    </recommendedName>
</protein>
<evidence type="ECO:0000256" key="10">
    <source>
        <dbReference type="ARBA" id="ARBA00012572"/>
    </source>
</evidence>
<evidence type="ECO:0000256" key="18">
    <source>
        <dbReference type="ARBA" id="ARBA00023141"/>
    </source>
</evidence>
<evidence type="ECO:0000256" key="14">
    <source>
        <dbReference type="ARBA" id="ARBA00022822"/>
    </source>
</evidence>
<dbReference type="FunFam" id="3.20.20.70:FF:000136">
    <property type="entry name" value="Multifunctional tryptophan biosynthesis protein"/>
    <property type="match status" value="1"/>
</dbReference>
<dbReference type="Gene3D" id="3.20.20.70">
    <property type="entry name" value="Aldolase class I"/>
    <property type="match status" value="2"/>
</dbReference>
<dbReference type="NCBIfam" id="TIGR00566">
    <property type="entry name" value="trpG_papA"/>
    <property type="match status" value="1"/>
</dbReference>
<evidence type="ECO:0000256" key="2">
    <source>
        <dbReference type="ARBA" id="ARBA00001633"/>
    </source>
</evidence>
<evidence type="ECO:0000256" key="9">
    <source>
        <dbReference type="ARBA" id="ARBA00012362"/>
    </source>
</evidence>
<evidence type="ECO:0000256" key="8">
    <source>
        <dbReference type="ARBA" id="ARBA00012266"/>
    </source>
</evidence>
<dbReference type="UniPathway" id="UPA00035">
    <property type="reaction ID" value="UER00040"/>
</dbReference>
<keyword evidence="21" id="KW-0511">Multifunctional enzyme</keyword>
<comment type="function">
    <text evidence="3">Trifunctional enzyme bearing the Gln amidotransferase (GATase) domain of anthranilate synthase, indole-glycerolphosphate synthase, and phosphoribosylanthranilate isomerase activities.</text>
</comment>
<evidence type="ECO:0000256" key="1">
    <source>
        <dbReference type="ARBA" id="ARBA00001164"/>
    </source>
</evidence>
<dbReference type="Pfam" id="PF00697">
    <property type="entry name" value="PRAI"/>
    <property type="match status" value="2"/>
</dbReference>
<evidence type="ECO:0000256" key="19">
    <source>
        <dbReference type="ARBA" id="ARBA00023235"/>
    </source>
</evidence>
<evidence type="ECO:0000256" key="24">
    <source>
        <dbReference type="SAM" id="Phobius"/>
    </source>
</evidence>
<dbReference type="SUPFAM" id="SSF52091">
    <property type="entry name" value="SpoIIaa-like"/>
    <property type="match status" value="1"/>
</dbReference>
<comment type="pathway">
    <text evidence="7">Amino-acid biosynthesis; L-tryptophan biosynthesis; L-tryptophan from chorismate: step 1/5.</text>
</comment>
<evidence type="ECO:0000256" key="20">
    <source>
        <dbReference type="ARBA" id="ARBA00023239"/>
    </source>
</evidence>
<comment type="catalytic activity">
    <reaction evidence="1">
        <text>N-(5-phospho-beta-D-ribosyl)anthranilate = 1-(2-carboxyphenylamino)-1-deoxy-D-ribulose 5-phosphate</text>
        <dbReference type="Rhea" id="RHEA:21540"/>
        <dbReference type="ChEBI" id="CHEBI:18277"/>
        <dbReference type="ChEBI" id="CHEBI:58613"/>
        <dbReference type="EC" id="5.3.1.24"/>
    </reaction>
</comment>
<feature type="region of interest" description="Disordered" evidence="23">
    <location>
        <begin position="1390"/>
        <end position="1415"/>
    </location>
</feature>
<feature type="transmembrane region" description="Helical" evidence="24">
    <location>
        <begin position="445"/>
        <end position="463"/>
    </location>
</feature>
<dbReference type="CDD" id="cd00331">
    <property type="entry name" value="IGPS"/>
    <property type="match status" value="1"/>
</dbReference>
<keyword evidence="15" id="KW-0315">Glutamine amidotransferase</keyword>
<dbReference type="Pfam" id="PF00218">
    <property type="entry name" value="IGPS"/>
    <property type="match status" value="1"/>
</dbReference>
<dbReference type="HAMAP" id="MF_00135">
    <property type="entry name" value="PRAI"/>
    <property type="match status" value="1"/>
</dbReference>
<comment type="catalytic activity">
    <reaction evidence="22">
        <text>chorismate + L-glutamine = anthranilate + pyruvate + L-glutamate + H(+)</text>
        <dbReference type="Rhea" id="RHEA:21732"/>
        <dbReference type="ChEBI" id="CHEBI:15361"/>
        <dbReference type="ChEBI" id="CHEBI:15378"/>
        <dbReference type="ChEBI" id="CHEBI:16567"/>
        <dbReference type="ChEBI" id="CHEBI:29748"/>
        <dbReference type="ChEBI" id="CHEBI:29985"/>
        <dbReference type="ChEBI" id="CHEBI:58359"/>
        <dbReference type="EC" id="4.1.3.27"/>
    </reaction>
</comment>
<dbReference type="Pfam" id="PF01740">
    <property type="entry name" value="STAS"/>
    <property type="match status" value="1"/>
</dbReference>
<keyword evidence="12" id="KW-0028">Amino-acid biosynthesis</keyword>
<dbReference type="CDD" id="cd00405">
    <property type="entry name" value="PRAI"/>
    <property type="match status" value="1"/>
</dbReference>
<feature type="transmembrane region" description="Helical" evidence="24">
    <location>
        <begin position="498"/>
        <end position="531"/>
    </location>
</feature>
<accession>A0A8H3C5D2</accession>
<comment type="caution">
    <text evidence="26">The sequence shown here is derived from an EMBL/GenBank/DDBJ whole genome shotgun (WGS) entry which is preliminary data.</text>
</comment>
<feature type="region of interest" description="Disordered" evidence="23">
    <location>
        <begin position="693"/>
        <end position="730"/>
    </location>
</feature>
<feature type="region of interest" description="Disordered" evidence="23">
    <location>
        <begin position="1"/>
        <end position="25"/>
    </location>
</feature>
<dbReference type="EC" id="5.3.1.24" evidence="10"/>
<reference evidence="26" key="1">
    <citation type="submission" date="2021-01" db="EMBL/GenBank/DDBJ databases">
        <authorList>
            <person name="Kaushik A."/>
        </authorList>
    </citation>
    <scope>NUCLEOTIDE SEQUENCE</scope>
    <source>
        <strain evidence="26">AG4-RS23</strain>
    </source>
</reference>
<dbReference type="GO" id="GO:0004425">
    <property type="term" value="F:indole-3-glycerol-phosphate synthase activity"/>
    <property type="evidence" value="ECO:0007669"/>
    <property type="project" value="UniProtKB-EC"/>
</dbReference>
<dbReference type="GO" id="GO:0000162">
    <property type="term" value="P:L-tryptophan biosynthetic process"/>
    <property type="evidence" value="ECO:0007669"/>
    <property type="project" value="UniProtKB-UniPathway"/>
</dbReference>
<dbReference type="InterPro" id="IPR013785">
    <property type="entry name" value="Aldolase_TIM"/>
</dbReference>
<proteinExistence type="inferred from homology"/>
<dbReference type="EC" id="4.1.3.27" evidence="8"/>
<feature type="transmembrane region" description="Helical" evidence="24">
    <location>
        <begin position="286"/>
        <end position="305"/>
    </location>
</feature>
<comment type="pathway">
    <text evidence="5">Amino-acid biosynthesis; L-tryptophan biosynthesis; L-tryptophan from chorismate: step 3/5.</text>
</comment>
<comment type="subcellular location">
    <subcellularLocation>
        <location evidence="4">Membrane</location>
        <topology evidence="4">Multi-pass membrane protein</topology>
    </subcellularLocation>
</comment>
<dbReference type="InterPro" id="IPR001468">
    <property type="entry name" value="Indole-3-GlycerolPSynthase_CS"/>
</dbReference>
<evidence type="ECO:0000256" key="6">
    <source>
        <dbReference type="ARBA" id="ARBA00004696"/>
    </source>
</evidence>
<dbReference type="GO" id="GO:0016020">
    <property type="term" value="C:membrane"/>
    <property type="evidence" value="ECO:0007669"/>
    <property type="project" value="UniProtKB-SubCell"/>
</dbReference>
<evidence type="ECO:0000256" key="15">
    <source>
        <dbReference type="ARBA" id="ARBA00022962"/>
    </source>
</evidence>
<dbReference type="InterPro" id="IPR001240">
    <property type="entry name" value="PRAI_dom"/>
</dbReference>
<name>A0A8H3C5D2_9AGAM</name>
<dbReference type="Pfam" id="PF00117">
    <property type="entry name" value="GATase"/>
    <property type="match status" value="1"/>
</dbReference>
<dbReference type="InterPro" id="IPR006221">
    <property type="entry name" value="TrpG/PapA_dom"/>
</dbReference>
<evidence type="ECO:0000256" key="13">
    <source>
        <dbReference type="ARBA" id="ARBA00022692"/>
    </source>
</evidence>
<feature type="transmembrane region" description="Helical" evidence="24">
    <location>
        <begin position="234"/>
        <end position="253"/>
    </location>
</feature>